<evidence type="ECO:0000256" key="11">
    <source>
        <dbReference type="ARBA" id="ARBA00023136"/>
    </source>
</evidence>
<sequence length="434" mass="49397">MSLLRQHTIPQRAGASRPCLRANSLLPAAKPVVSLRTKPVCAVKRDVTSKAAEAAVSPAPAACESTGPTISKSAWAQMSYSQQYDELFKYPLNTKKVVPKPSKEAQLNEAGAGSIMFSDFGTTAKRPFFLQREWNPYDKQVLGFIGSMHILALFAPFTFSWGMVKLFLIMYFITGCLGITFSYHRMLSHRSFQLPKWLEYPLAYCGVLAVQGDPMEWSSSHRYHHLHTDTPLDPHSPYEGFWWCHMGWIFDNDATLQRVSNRKNVEDLSSQPFYRWIRETYAWHVALPLIVLFLFGGFPALVWGGALRLCWVWHITWLVNSASHCWGYQDYNTGDLSRNNWWVGILGYGEGWHNNHHAFEFSARHGLEWWQIDMTWMLVSTLQKLGLATNVKLPTERQLARLAIKPRKAPVGAAAKDAREISEEEVTKTNIGNS</sequence>
<evidence type="ECO:0000259" key="16">
    <source>
        <dbReference type="Pfam" id="PF00487"/>
    </source>
</evidence>
<dbReference type="InterPro" id="IPR015876">
    <property type="entry name" value="Acyl-CoA_DS"/>
</dbReference>
<protein>
    <recommendedName>
        <fullName evidence="16">Fatty acid desaturase domain-containing protein</fullName>
    </recommendedName>
</protein>
<dbReference type="Pfam" id="PF00487">
    <property type="entry name" value="FA_desaturase"/>
    <property type="match status" value="1"/>
</dbReference>
<keyword evidence="5 13" id="KW-0812">Transmembrane</keyword>
<keyword evidence="7 15" id="KW-1133">Transmembrane helix</keyword>
<feature type="compositionally biased region" description="Basic and acidic residues" evidence="14">
    <location>
        <begin position="416"/>
        <end position="427"/>
    </location>
</feature>
<dbReference type="CDD" id="cd03505">
    <property type="entry name" value="Delta9-FADS-like"/>
    <property type="match status" value="1"/>
</dbReference>
<keyword evidence="12 13" id="KW-0275">Fatty acid biosynthesis</keyword>
<feature type="transmembrane region" description="Helical" evidence="15">
    <location>
        <begin position="141"/>
        <end position="160"/>
    </location>
</feature>
<evidence type="ECO:0000256" key="6">
    <source>
        <dbReference type="ARBA" id="ARBA00022832"/>
    </source>
</evidence>
<keyword evidence="6" id="KW-0276">Fatty acid metabolism</keyword>
<dbReference type="EMBL" id="HBFM01018489">
    <property type="protein sequence ID" value="CAD8775751.1"/>
    <property type="molecule type" value="Transcribed_RNA"/>
</dbReference>
<dbReference type="GO" id="GO:0042761">
    <property type="term" value="P:very long-chain fatty acid biosynthetic process"/>
    <property type="evidence" value="ECO:0007669"/>
    <property type="project" value="TreeGrafter"/>
</dbReference>
<dbReference type="GO" id="GO:0005789">
    <property type="term" value="C:endoplasmic reticulum membrane"/>
    <property type="evidence" value="ECO:0007669"/>
    <property type="project" value="TreeGrafter"/>
</dbReference>
<feature type="domain" description="Fatty acid desaturase" evidence="16">
    <location>
        <begin position="168"/>
        <end position="376"/>
    </location>
</feature>
<keyword evidence="4 13" id="KW-0444">Lipid biosynthesis</keyword>
<evidence type="ECO:0000256" key="5">
    <source>
        <dbReference type="ARBA" id="ARBA00022692"/>
    </source>
</evidence>
<dbReference type="InterPro" id="IPR005804">
    <property type="entry name" value="FA_desaturase_dom"/>
</dbReference>
<dbReference type="PANTHER" id="PTHR11351">
    <property type="entry name" value="ACYL-COA DESATURASE"/>
    <property type="match status" value="1"/>
</dbReference>
<dbReference type="PANTHER" id="PTHR11351:SF31">
    <property type="entry name" value="DESATURASE 1, ISOFORM A-RELATED"/>
    <property type="match status" value="1"/>
</dbReference>
<proteinExistence type="inferred from homology"/>
<evidence type="ECO:0000256" key="10">
    <source>
        <dbReference type="ARBA" id="ARBA00023098"/>
    </source>
</evidence>
<keyword evidence="8 13" id="KW-0560">Oxidoreductase</keyword>
<evidence type="ECO:0000256" key="8">
    <source>
        <dbReference type="ARBA" id="ARBA00023002"/>
    </source>
</evidence>
<evidence type="ECO:0000256" key="14">
    <source>
        <dbReference type="SAM" id="MobiDB-lite"/>
    </source>
</evidence>
<evidence type="ECO:0000256" key="12">
    <source>
        <dbReference type="ARBA" id="ARBA00023160"/>
    </source>
</evidence>
<comment type="domain">
    <text evidence="13">The histidine box domains are involved in binding the catalytic metal ions.</text>
</comment>
<evidence type="ECO:0000256" key="15">
    <source>
        <dbReference type="SAM" id="Phobius"/>
    </source>
</evidence>
<evidence type="ECO:0000313" key="17">
    <source>
        <dbReference type="EMBL" id="CAD8775751.1"/>
    </source>
</evidence>
<evidence type="ECO:0000256" key="4">
    <source>
        <dbReference type="ARBA" id="ARBA00022516"/>
    </source>
</evidence>
<comment type="pathway">
    <text evidence="2">Lipid metabolism.</text>
</comment>
<feature type="transmembrane region" description="Helical" evidence="15">
    <location>
        <begin position="281"/>
        <end position="303"/>
    </location>
</feature>
<keyword evidence="9" id="KW-0408">Iron</keyword>
<gene>
    <name evidence="17" type="ORF">PPAR00522_LOCUS11977</name>
</gene>
<dbReference type="GO" id="GO:0016717">
    <property type="term" value="F:oxidoreductase activity, acting on paired donors, with oxidation of a pair of donors resulting in the reduction of molecular oxygen to two molecules of water"/>
    <property type="evidence" value="ECO:0007669"/>
    <property type="project" value="InterPro"/>
</dbReference>
<evidence type="ECO:0000256" key="2">
    <source>
        <dbReference type="ARBA" id="ARBA00005189"/>
    </source>
</evidence>
<evidence type="ECO:0000256" key="1">
    <source>
        <dbReference type="ARBA" id="ARBA00004141"/>
    </source>
</evidence>
<evidence type="ECO:0000256" key="13">
    <source>
        <dbReference type="RuleBase" id="RU000581"/>
    </source>
</evidence>
<comment type="cofactor">
    <cofactor evidence="13">
        <name>Fe(2+)</name>
        <dbReference type="ChEBI" id="CHEBI:29033"/>
    </cofactor>
</comment>
<name>A0A7S0V2X9_9CHLO</name>
<keyword evidence="11 15" id="KW-0472">Membrane</keyword>
<keyword evidence="10" id="KW-0443">Lipid metabolism</keyword>
<evidence type="ECO:0000256" key="3">
    <source>
        <dbReference type="ARBA" id="ARBA00009295"/>
    </source>
</evidence>
<evidence type="ECO:0000256" key="9">
    <source>
        <dbReference type="ARBA" id="ARBA00023004"/>
    </source>
</evidence>
<comment type="subcellular location">
    <subcellularLocation>
        <location evidence="1">Membrane</location>
        <topology evidence="1">Multi-pass membrane protein</topology>
    </subcellularLocation>
</comment>
<comment type="similarity">
    <text evidence="3 13">Belongs to the fatty acid desaturase type 1 family.</text>
</comment>
<accession>A0A7S0V2X9</accession>
<dbReference type="PRINTS" id="PR00075">
    <property type="entry name" value="FACDDSATRASE"/>
</dbReference>
<dbReference type="AlphaFoldDB" id="A0A7S0V2X9"/>
<organism evidence="17">
    <name type="scientific">Polytomella parva</name>
    <dbReference type="NCBI Taxonomy" id="51329"/>
    <lineage>
        <taxon>Eukaryota</taxon>
        <taxon>Viridiplantae</taxon>
        <taxon>Chlorophyta</taxon>
        <taxon>core chlorophytes</taxon>
        <taxon>Chlorophyceae</taxon>
        <taxon>CS clade</taxon>
        <taxon>Chlamydomonadales</taxon>
        <taxon>Chlamydomonadaceae</taxon>
        <taxon>Polytomella</taxon>
    </lineage>
</organism>
<feature type="region of interest" description="Disordered" evidence="14">
    <location>
        <begin position="411"/>
        <end position="434"/>
    </location>
</feature>
<evidence type="ECO:0000256" key="7">
    <source>
        <dbReference type="ARBA" id="ARBA00022989"/>
    </source>
</evidence>
<reference evidence="17" key="1">
    <citation type="submission" date="2021-01" db="EMBL/GenBank/DDBJ databases">
        <authorList>
            <person name="Corre E."/>
            <person name="Pelletier E."/>
            <person name="Niang G."/>
            <person name="Scheremetjew M."/>
            <person name="Finn R."/>
            <person name="Kale V."/>
            <person name="Holt S."/>
            <person name="Cochrane G."/>
            <person name="Meng A."/>
            <person name="Brown T."/>
            <person name="Cohen L."/>
        </authorList>
    </citation>
    <scope>NUCLEOTIDE SEQUENCE</scope>
    <source>
        <strain evidence="17">SAG 63-3</strain>
    </source>
</reference>
<feature type="transmembrane region" description="Helical" evidence="15">
    <location>
        <begin position="166"/>
        <end position="183"/>
    </location>
</feature>